<sequence>MGYTTDANYLLQASKDIAVEVGEADATTADFEGGSELPWHEWGEYAAALHGPYQSARASMLACMVRVGTLLDAHADALKQAGDLYLGLEEAATHRLGGIR</sequence>
<accession>A0ABT2J4R7</accession>
<protein>
    <recommendedName>
        <fullName evidence="3">ESX-1 secretion-associated protein</fullName>
    </recommendedName>
</protein>
<dbReference type="Proteomes" id="UP001156441">
    <property type="component" value="Unassembled WGS sequence"/>
</dbReference>
<evidence type="ECO:0000313" key="1">
    <source>
        <dbReference type="EMBL" id="MCT2582845.1"/>
    </source>
</evidence>
<organism evidence="1 2">
    <name type="scientific">Actinophytocola gossypii</name>
    <dbReference type="NCBI Taxonomy" id="2812003"/>
    <lineage>
        <taxon>Bacteria</taxon>
        <taxon>Bacillati</taxon>
        <taxon>Actinomycetota</taxon>
        <taxon>Actinomycetes</taxon>
        <taxon>Pseudonocardiales</taxon>
        <taxon>Pseudonocardiaceae</taxon>
    </lineage>
</organism>
<proteinExistence type="predicted"/>
<reference evidence="1 2" key="1">
    <citation type="submission" date="2021-02" db="EMBL/GenBank/DDBJ databases">
        <title>Actinophytocola xerophila sp. nov., isolated from soil of cotton cropping field.</title>
        <authorList>
            <person name="Huang R."/>
            <person name="Chen X."/>
            <person name="Ge X."/>
            <person name="Liu W."/>
        </authorList>
    </citation>
    <scope>NUCLEOTIDE SEQUENCE [LARGE SCALE GENOMIC DNA]</scope>
    <source>
        <strain evidence="1 2">S1-96</strain>
    </source>
</reference>
<evidence type="ECO:0000313" key="2">
    <source>
        <dbReference type="Proteomes" id="UP001156441"/>
    </source>
</evidence>
<comment type="caution">
    <text evidence="1">The sequence shown here is derived from an EMBL/GenBank/DDBJ whole genome shotgun (WGS) entry which is preliminary data.</text>
</comment>
<dbReference type="RefSeq" id="WP_260190178.1">
    <property type="nucleotide sequence ID" value="NZ_JAFFZE010000006.1"/>
</dbReference>
<evidence type="ECO:0008006" key="3">
    <source>
        <dbReference type="Google" id="ProtNLM"/>
    </source>
</evidence>
<keyword evidence="2" id="KW-1185">Reference proteome</keyword>
<dbReference type="EMBL" id="JAFFZE010000006">
    <property type="protein sequence ID" value="MCT2582845.1"/>
    <property type="molecule type" value="Genomic_DNA"/>
</dbReference>
<name>A0ABT2J4R7_9PSEU</name>
<gene>
    <name evidence="1" type="ORF">JT362_06900</name>
</gene>